<evidence type="ECO:0000256" key="3">
    <source>
        <dbReference type="ARBA" id="ARBA00022692"/>
    </source>
</evidence>
<evidence type="ECO:0000256" key="1">
    <source>
        <dbReference type="ARBA" id="ARBA00004141"/>
    </source>
</evidence>
<keyword evidence="5 6" id="KW-0472">Membrane</keyword>
<feature type="non-terminal residue" evidence="7">
    <location>
        <position position="64"/>
    </location>
</feature>
<proteinExistence type="inferred from homology"/>
<evidence type="ECO:0000256" key="4">
    <source>
        <dbReference type="ARBA" id="ARBA00022989"/>
    </source>
</evidence>
<sequence>PTVQNYHSTSGLLQSSFVTLYVIFLTWSAITSEKPNPVCNPSWYGVMKGGNLTEYEATGNGSVG</sequence>
<accession>A0A8S2ZGT3</accession>
<protein>
    <submittedName>
        <fullName evidence="7">Uncharacterized protein</fullName>
    </submittedName>
</protein>
<evidence type="ECO:0000313" key="7">
    <source>
        <dbReference type="EMBL" id="CAF4622089.1"/>
    </source>
</evidence>
<evidence type="ECO:0000313" key="8">
    <source>
        <dbReference type="Proteomes" id="UP000676336"/>
    </source>
</evidence>
<feature type="transmembrane region" description="Helical" evidence="6">
    <location>
        <begin position="12"/>
        <end position="30"/>
    </location>
</feature>
<feature type="non-terminal residue" evidence="7">
    <location>
        <position position="1"/>
    </location>
</feature>
<reference evidence="7" key="1">
    <citation type="submission" date="2021-02" db="EMBL/GenBank/DDBJ databases">
        <authorList>
            <person name="Nowell W R."/>
        </authorList>
    </citation>
    <scope>NUCLEOTIDE SEQUENCE</scope>
</reference>
<organism evidence="7 8">
    <name type="scientific">Rotaria magnacalcarata</name>
    <dbReference type="NCBI Taxonomy" id="392030"/>
    <lineage>
        <taxon>Eukaryota</taxon>
        <taxon>Metazoa</taxon>
        <taxon>Spiralia</taxon>
        <taxon>Gnathifera</taxon>
        <taxon>Rotifera</taxon>
        <taxon>Eurotatoria</taxon>
        <taxon>Bdelloidea</taxon>
        <taxon>Philodinida</taxon>
        <taxon>Philodinidae</taxon>
        <taxon>Rotaria</taxon>
    </lineage>
</organism>
<dbReference type="InterPro" id="IPR005016">
    <property type="entry name" value="TDE1/TMS"/>
</dbReference>
<name>A0A8S2ZGT3_9BILA</name>
<keyword evidence="3 6" id="KW-0812">Transmembrane</keyword>
<comment type="similarity">
    <text evidence="2">Belongs to the TDE1 family.</text>
</comment>
<evidence type="ECO:0000256" key="5">
    <source>
        <dbReference type="ARBA" id="ARBA00023136"/>
    </source>
</evidence>
<keyword evidence="4 6" id="KW-1133">Transmembrane helix</keyword>
<dbReference type="EMBL" id="CAJOBI010108528">
    <property type="protein sequence ID" value="CAF4622089.1"/>
    <property type="molecule type" value="Genomic_DNA"/>
</dbReference>
<dbReference type="Proteomes" id="UP000676336">
    <property type="component" value="Unassembled WGS sequence"/>
</dbReference>
<comment type="subcellular location">
    <subcellularLocation>
        <location evidence="1">Membrane</location>
        <topology evidence="1">Multi-pass membrane protein</topology>
    </subcellularLocation>
</comment>
<evidence type="ECO:0000256" key="2">
    <source>
        <dbReference type="ARBA" id="ARBA00006665"/>
    </source>
</evidence>
<evidence type="ECO:0000256" key="6">
    <source>
        <dbReference type="SAM" id="Phobius"/>
    </source>
</evidence>
<gene>
    <name evidence="7" type="ORF">SMN809_LOCUS39939</name>
</gene>
<dbReference type="Pfam" id="PF03348">
    <property type="entry name" value="Serinc"/>
    <property type="match status" value="1"/>
</dbReference>
<dbReference type="GO" id="GO:0016020">
    <property type="term" value="C:membrane"/>
    <property type="evidence" value="ECO:0007669"/>
    <property type="project" value="UniProtKB-SubCell"/>
</dbReference>
<dbReference type="AlphaFoldDB" id="A0A8S2ZGT3"/>
<comment type="caution">
    <text evidence="7">The sequence shown here is derived from an EMBL/GenBank/DDBJ whole genome shotgun (WGS) entry which is preliminary data.</text>
</comment>